<dbReference type="Gene3D" id="1.20.1280.50">
    <property type="match status" value="1"/>
</dbReference>
<evidence type="ECO:0008006" key="5">
    <source>
        <dbReference type="Google" id="ProtNLM"/>
    </source>
</evidence>
<sequence>MKGSKHHPPKKRKISTVFDAHLTDDVLICEVFPRLPIKQLFRLKLVCKRFNNSIPNDPRLISAFRSHNTLTHHDSSNSSLYFDGRVISTDDDDDAGIKNIGLRFVSKEFVSVKGFNNGLLYGSCFSDCDRGCFIKYKIFICNPITKQFVLAPHPKLFCHVANSLALDFDPKNPHFGFSLIVLYRVKNSNCYQFEVYSSKTGEWRLSDAQVVIPYRDVLGAKGNVCIRGKAYWSLIRCILWFDVEENVGGFLPCPPNRNLVFRRHSQEKDYYSEIGVRNGNLSYSGITRGGSIEIWLLRSREGEKEMWEIEHNVMLKEIVGANWNAISLSCEAMKIKGQNRSLTRDAFFHGGAVYPLPYVGGKVVWFWRRIYKRFGKLFSFNLTTEELKFVDNVCLTTWHPIIHSLHFRPFAQLKLRIFERMKKARLCTYQPLRRILLDMGYTCSLQIQTD</sequence>
<evidence type="ECO:0000259" key="2">
    <source>
        <dbReference type="Pfam" id="PF07734"/>
    </source>
</evidence>
<dbReference type="NCBIfam" id="TIGR01640">
    <property type="entry name" value="F_box_assoc_1"/>
    <property type="match status" value="1"/>
</dbReference>
<dbReference type="InterPro" id="IPR055290">
    <property type="entry name" value="At3g26010-like"/>
</dbReference>
<reference evidence="3 4" key="1">
    <citation type="submission" date="2024-01" db="EMBL/GenBank/DDBJ databases">
        <title>Genome assemblies of Stephania.</title>
        <authorList>
            <person name="Yang L."/>
        </authorList>
    </citation>
    <scope>NUCLEOTIDE SEQUENCE [LARGE SCALE GENOMIC DNA]</scope>
    <source>
        <strain evidence="3">YNDBR</strain>
        <tissue evidence="3">Leaf</tissue>
    </source>
</reference>
<dbReference type="InterPro" id="IPR017451">
    <property type="entry name" value="F-box-assoc_interact_dom"/>
</dbReference>
<organism evidence="3 4">
    <name type="scientific">Stephania yunnanensis</name>
    <dbReference type="NCBI Taxonomy" id="152371"/>
    <lineage>
        <taxon>Eukaryota</taxon>
        <taxon>Viridiplantae</taxon>
        <taxon>Streptophyta</taxon>
        <taxon>Embryophyta</taxon>
        <taxon>Tracheophyta</taxon>
        <taxon>Spermatophyta</taxon>
        <taxon>Magnoliopsida</taxon>
        <taxon>Ranunculales</taxon>
        <taxon>Menispermaceae</taxon>
        <taxon>Menispermoideae</taxon>
        <taxon>Cissampelideae</taxon>
        <taxon>Stephania</taxon>
    </lineage>
</organism>
<gene>
    <name evidence="3" type="ORF">Syun_024819</name>
</gene>
<dbReference type="Pfam" id="PF07734">
    <property type="entry name" value="FBA_1"/>
    <property type="match status" value="1"/>
</dbReference>
<name>A0AAP0EQX7_9MAGN</name>
<evidence type="ECO:0000313" key="4">
    <source>
        <dbReference type="Proteomes" id="UP001420932"/>
    </source>
</evidence>
<dbReference type="SUPFAM" id="SSF81383">
    <property type="entry name" value="F-box domain"/>
    <property type="match status" value="1"/>
</dbReference>
<dbReference type="InterPro" id="IPR001810">
    <property type="entry name" value="F-box_dom"/>
</dbReference>
<accession>A0AAP0EQX7</accession>
<evidence type="ECO:0000313" key="3">
    <source>
        <dbReference type="EMBL" id="KAK9097774.1"/>
    </source>
</evidence>
<dbReference type="InterPro" id="IPR006527">
    <property type="entry name" value="F-box-assoc_dom_typ1"/>
</dbReference>
<proteinExistence type="predicted"/>
<dbReference type="InterPro" id="IPR036047">
    <property type="entry name" value="F-box-like_dom_sf"/>
</dbReference>
<dbReference type="PANTHER" id="PTHR35546:SF130">
    <property type="entry name" value="EXPRESSED PROTEIN"/>
    <property type="match status" value="1"/>
</dbReference>
<comment type="caution">
    <text evidence="3">The sequence shown here is derived from an EMBL/GenBank/DDBJ whole genome shotgun (WGS) entry which is preliminary data.</text>
</comment>
<dbReference type="PANTHER" id="PTHR35546">
    <property type="entry name" value="F-BOX PROTEIN INTERACTION DOMAIN PROTEIN-RELATED"/>
    <property type="match status" value="1"/>
</dbReference>
<evidence type="ECO:0000259" key="1">
    <source>
        <dbReference type="Pfam" id="PF00646"/>
    </source>
</evidence>
<dbReference type="AlphaFoldDB" id="A0AAP0EQX7"/>
<dbReference type="Pfam" id="PF00646">
    <property type="entry name" value="F-box"/>
    <property type="match status" value="1"/>
</dbReference>
<keyword evidence="4" id="KW-1185">Reference proteome</keyword>
<feature type="domain" description="F-box associated beta-propeller type 1" evidence="2">
    <location>
        <begin position="132"/>
        <end position="307"/>
    </location>
</feature>
<feature type="domain" description="F-box" evidence="1">
    <location>
        <begin position="25"/>
        <end position="58"/>
    </location>
</feature>
<dbReference type="EMBL" id="JBBNAF010000011">
    <property type="protein sequence ID" value="KAK9097774.1"/>
    <property type="molecule type" value="Genomic_DNA"/>
</dbReference>
<dbReference type="Proteomes" id="UP001420932">
    <property type="component" value="Unassembled WGS sequence"/>
</dbReference>
<protein>
    <recommendedName>
        <fullName evidence="5">F-box domain-containing protein</fullName>
    </recommendedName>
</protein>